<comment type="caution">
    <text evidence="2">The sequence shown here is derived from an EMBL/GenBank/DDBJ whole genome shotgun (WGS) entry which is preliminary data.</text>
</comment>
<keyword evidence="1" id="KW-1133">Transmembrane helix</keyword>
<keyword evidence="2" id="KW-0418">Kinase</keyword>
<name>A0ABR6RE76_9BURK</name>
<evidence type="ECO:0000256" key="1">
    <source>
        <dbReference type="SAM" id="Phobius"/>
    </source>
</evidence>
<keyword evidence="2" id="KW-0808">Transferase</keyword>
<feature type="transmembrane region" description="Helical" evidence="1">
    <location>
        <begin position="12"/>
        <end position="31"/>
    </location>
</feature>
<accession>A0ABR6RE76</accession>
<proteinExistence type="predicted"/>
<feature type="transmembrane region" description="Helical" evidence="1">
    <location>
        <begin position="388"/>
        <end position="409"/>
    </location>
</feature>
<protein>
    <submittedName>
        <fullName evidence="2">Signal transduction histidine kinase</fullName>
    </submittedName>
</protein>
<feature type="transmembrane region" description="Helical" evidence="1">
    <location>
        <begin position="449"/>
        <end position="466"/>
    </location>
</feature>
<evidence type="ECO:0000313" key="2">
    <source>
        <dbReference type="EMBL" id="MBB6577455.1"/>
    </source>
</evidence>
<dbReference type="EMBL" id="JACHKZ010000007">
    <property type="protein sequence ID" value="MBB6577455.1"/>
    <property type="molecule type" value="Genomic_DNA"/>
</dbReference>
<keyword evidence="3" id="KW-1185">Reference proteome</keyword>
<feature type="transmembrane region" description="Helical" evidence="1">
    <location>
        <begin position="232"/>
        <end position="253"/>
    </location>
</feature>
<evidence type="ECO:0000313" key="3">
    <source>
        <dbReference type="Proteomes" id="UP000562492"/>
    </source>
</evidence>
<gene>
    <name evidence="2" type="ORF">HNP33_001511</name>
</gene>
<dbReference type="RefSeq" id="WP_184706926.1">
    <property type="nucleotide sequence ID" value="NZ_JACHKZ010000007.1"/>
</dbReference>
<keyword evidence="1" id="KW-0812">Transmembrane</keyword>
<dbReference type="Proteomes" id="UP000562492">
    <property type="component" value="Unassembled WGS sequence"/>
</dbReference>
<feature type="transmembrane region" description="Helical" evidence="1">
    <location>
        <begin position="116"/>
        <end position="135"/>
    </location>
</feature>
<feature type="transmembrane region" description="Helical" evidence="1">
    <location>
        <begin position="196"/>
        <end position="226"/>
    </location>
</feature>
<reference evidence="2 3" key="1">
    <citation type="submission" date="2020-08" db="EMBL/GenBank/DDBJ databases">
        <title>Functional genomics of gut bacteria from endangered species of beetles.</title>
        <authorList>
            <person name="Carlos-Shanley C."/>
        </authorList>
    </citation>
    <scope>NUCLEOTIDE SEQUENCE [LARGE SCALE GENOMIC DNA]</scope>
    <source>
        <strain evidence="2 3">S00124</strain>
    </source>
</reference>
<dbReference type="GO" id="GO:0016301">
    <property type="term" value="F:kinase activity"/>
    <property type="evidence" value="ECO:0007669"/>
    <property type="project" value="UniProtKB-KW"/>
</dbReference>
<feature type="transmembrane region" description="Helical" evidence="1">
    <location>
        <begin position="166"/>
        <end position="184"/>
    </location>
</feature>
<feature type="transmembrane region" description="Helical" evidence="1">
    <location>
        <begin position="415"/>
        <end position="437"/>
    </location>
</feature>
<sequence>MHARPSDRMNQRWPWLVIAVLVLIGLVRFFTFSTHTPLLGYPNNFDFLRTSSCVGIWNFDERSEFFHSPAPDRVVATLVYNSERLWQFCNPSTEALYLSSLKLWHKLGDHFPLQQLGYAKLAVVLAAFSWLLFAISSMRLRLFLTICFVLLLGDLSVLMYFHSLYPVFTCLFFSLFLAVALLACRFNAFTHHRSGWLLMAGLTFLLGFSNQQYLFLGVVMAALFVLMNGRRYPAHAVTVLCSIALAGLCQLYLRPVESKDLYASIDRVNRTDTIFYGVLMNSSNPQEAAAALGLRPECAQFAGVSAHMFSEQRINTCPEVSQVSRFKLLNLAFRQPVTIAKTLLNGVNEYQFVYGFIKHYFPRHASELAPALFASSPSSLIVASPRPLYYAGLTMMTLIAAAAFVFSLISRGKDTLWACAIWIGGLVCFYTLFSAVFGDGMVEVERHMAVFLAGFIMLWMGVFFQLSQSWLRHVH</sequence>
<feature type="transmembrane region" description="Helical" evidence="1">
    <location>
        <begin position="142"/>
        <end position="160"/>
    </location>
</feature>
<keyword evidence="1" id="KW-0472">Membrane</keyword>
<organism evidence="2 3">
    <name type="scientific">Comamonas odontotermitis</name>
    <dbReference type="NCBI Taxonomy" id="379895"/>
    <lineage>
        <taxon>Bacteria</taxon>
        <taxon>Pseudomonadati</taxon>
        <taxon>Pseudomonadota</taxon>
        <taxon>Betaproteobacteria</taxon>
        <taxon>Burkholderiales</taxon>
        <taxon>Comamonadaceae</taxon>
        <taxon>Comamonas</taxon>
    </lineage>
</organism>